<accession>A0ACC3BXA7</accession>
<dbReference type="Proteomes" id="UP000798662">
    <property type="component" value="Chromosome 1"/>
</dbReference>
<evidence type="ECO:0000313" key="1">
    <source>
        <dbReference type="EMBL" id="KAK1862532.1"/>
    </source>
</evidence>
<evidence type="ECO:0000313" key="2">
    <source>
        <dbReference type="Proteomes" id="UP000798662"/>
    </source>
</evidence>
<keyword evidence="2" id="KW-1185">Reference proteome</keyword>
<comment type="caution">
    <text evidence="1">The sequence shown here is derived from an EMBL/GenBank/DDBJ whole genome shotgun (WGS) entry which is preliminary data.</text>
</comment>
<dbReference type="EMBL" id="CM020618">
    <property type="protein sequence ID" value="KAK1862532.1"/>
    <property type="molecule type" value="Genomic_DNA"/>
</dbReference>
<organism evidence="1 2">
    <name type="scientific">Pyropia yezoensis</name>
    <name type="common">Susabi-nori</name>
    <name type="synonym">Porphyra yezoensis</name>
    <dbReference type="NCBI Taxonomy" id="2788"/>
    <lineage>
        <taxon>Eukaryota</taxon>
        <taxon>Rhodophyta</taxon>
        <taxon>Bangiophyceae</taxon>
        <taxon>Bangiales</taxon>
        <taxon>Bangiaceae</taxon>
        <taxon>Pyropia</taxon>
    </lineage>
</organism>
<protein>
    <submittedName>
        <fullName evidence="1">Uncharacterized protein</fullName>
    </submittedName>
</protein>
<sequence>MEDLSMDDELVAGGGRGGRGDPVAAGPRGLLTGAGRPLRLTMTASAGAGTATTTPPVEVATAFPSTPAGASGASLAKFVASRPSVDTIIDGQCGHHVGALPLLLRRLGALPATWAPPPVRARGGTPGASAAADAAAAPPEPASPARRYVCVTANRGEQRRVQSAMAGAAATVAAAATPGGDGSNGGGGVSLVYRLVWQLEASGTDAAGVAGGVGEQGGTGGTSGGAIAGLHPRGKVRAVAVVAPRGLDDRAFGQAYRRARSGGGGVRWLLTERGGRRGGLQAFQLF</sequence>
<reference evidence="1" key="1">
    <citation type="submission" date="2019-11" db="EMBL/GenBank/DDBJ databases">
        <title>Nori genome reveals adaptations in red seaweeds to the harsh intertidal environment.</title>
        <authorList>
            <person name="Wang D."/>
            <person name="Mao Y."/>
        </authorList>
    </citation>
    <scope>NUCLEOTIDE SEQUENCE</scope>
    <source>
        <tissue evidence="1">Gametophyte</tissue>
    </source>
</reference>
<name>A0ACC3BXA7_PYRYE</name>
<gene>
    <name evidence="1" type="ORF">I4F81_005100</name>
</gene>
<proteinExistence type="predicted"/>